<dbReference type="EMBL" id="BAAAUX010000011">
    <property type="protein sequence ID" value="GAA2787372.1"/>
    <property type="molecule type" value="Genomic_DNA"/>
</dbReference>
<sequence length="161" mass="16217">MSDGLAGGVGLSALATAGVAATVLLIDRAGRRVLTVPPQWLCAALLAVIGLWTGAPPAIVLTCFLAFSFFNAGYNTLTGIYPAEVFPTEIRGIGTGFATAVSRVGAGAGTFLLPWSMTNFGPGPTMLCAAGLAALGAALSQWLAPETKGMTLTEAAAGYSH</sequence>
<feature type="transmembrane region" description="Helical" evidence="6">
    <location>
        <begin position="38"/>
        <end position="70"/>
    </location>
</feature>
<dbReference type="InterPro" id="IPR036259">
    <property type="entry name" value="MFS_trans_sf"/>
</dbReference>
<keyword evidence="9" id="KW-1185">Reference proteome</keyword>
<organism evidence="8 9">
    <name type="scientific">Saccharopolyspora taberi</name>
    <dbReference type="NCBI Taxonomy" id="60895"/>
    <lineage>
        <taxon>Bacteria</taxon>
        <taxon>Bacillati</taxon>
        <taxon>Actinomycetota</taxon>
        <taxon>Actinomycetes</taxon>
        <taxon>Pseudonocardiales</taxon>
        <taxon>Pseudonocardiaceae</taxon>
        <taxon>Saccharopolyspora</taxon>
    </lineage>
</organism>
<dbReference type="PANTHER" id="PTHR48020:SF18">
    <property type="entry name" value="ALPHA-GLUCOSIDE TRANSPORTER, PUTATIVE-RELATED"/>
    <property type="match status" value="1"/>
</dbReference>
<dbReference type="Proteomes" id="UP001500979">
    <property type="component" value="Unassembled WGS sequence"/>
</dbReference>
<protein>
    <recommendedName>
        <fullName evidence="7">Major facilitator superfamily (MFS) profile domain-containing protein</fullName>
    </recommendedName>
</protein>
<keyword evidence="4 6" id="KW-1133">Transmembrane helix</keyword>
<keyword evidence="5 6" id="KW-0472">Membrane</keyword>
<name>A0ABN3VAS9_9PSEU</name>
<proteinExistence type="predicted"/>
<dbReference type="PROSITE" id="PS50850">
    <property type="entry name" value="MFS"/>
    <property type="match status" value="1"/>
</dbReference>
<evidence type="ECO:0000259" key="7">
    <source>
        <dbReference type="PROSITE" id="PS50850"/>
    </source>
</evidence>
<dbReference type="InterPro" id="IPR020846">
    <property type="entry name" value="MFS_dom"/>
</dbReference>
<evidence type="ECO:0000313" key="8">
    <source>
        <dbReference type="EMBL" id="GAA2787372.1"/>
    </source>
</evidence>
<reference evidence="8 9" key="1">
    <citation type="journal article" date="2019" name="Int. J. Syst. Evol. Microbiol.">
        <title>The Global Catalogue of Microorganisms (GCM) 10K type strain sequencing project: providing services to taxonomists for standard genome sequencing and annotation.</title>
        <authorList>
            <consortium name="The Broad Institute Genomics Platform"/>
            <consortium name="The Broad Institute Genome Sequencing Center for Infectious Disease"/>
            <person name="Wu L."/>
            <person name="Ma J."/>
        </authorList>
    </citation>
    <scope>NUCLEOTIDE SEQUENCE [LARGE SCALE GENOMIC DNA]</scope>
    <source>
        <strain evidence="8 9">JCM 9383</strain>
    </source>
</reference>
<keyword evidence="3 6" id="KW-0812">Transmembrane</keyword>
<evidence type="ECO:0000313" key="9">
    <source>
        <dbReference type="Proteomes" id="UP001500979"/>
    </source>
</evidence>
<dbReference type="SUPFAM" id="SSF103473">
    <property type="entry name" value="MFS general substrate transporter"/>
    <property type="match status" value="1"/>
</dbReference>
<dbReference type="Gene3D" id="1.20.1250.20">
    <property type="entry name" value="MFS general substrate transporter like domains"/>
    <property type="match status" value="1"/>
</dbReference>
<evidence type="ECO:0000256" key="6">
    <source>
        <dbReference type="SAM" id="Phobius"/>
    </source>
</evidence>
<comment type="subcellular location">
    <subcellularLocation>
        <location evidence="1">Cell membrane</location>
        <topology evidence="1">Multi-pass membrane protein</topology>
    </subcellularLocation>
</comment>
<comment type="caution">
    <text evidence="8">The sequence shown here is derived from an EMBL/GenBank/DDBJ whole genome shotgun (WGS) entry which is preliminary data.</text>
</comment>
<evidence type="ECO:0000256" key="2">
    <source>
        <dbReference type="ARBA" id="ARBA00022448"/>
    </source>
</evidence>
<dbReference type="Pfam" id="PF00083">
    <property type="entry name" value="Sugar_tr"/>
    <property type="match status" value="1"/>
</dbReference>
<dbReference type="RefSeq" id="WP_344679499.1">
    <property type="nucleotide sequence ID" value="NZ_BAAAUX010000011.1"/>
</dbReference>
<dbReference type="InterPro" id="IPR050814">
    <property type="entry name" value="Myo-inositol_Transporter"/>
</dbReference>
<dbReference type="InterPro" id="IPR005828">
    <property type="entry name" value="MFS_sugar_transport-like"/>
</dbReference>
<accession>A0ABN3VAS9</accession>
<evidence type="ECO:0000256" key="1">
    <source>
        <dbReference type="ARBA" id="ARBA00004651"/>
    </source>
</evidence>
<evidence type="ECO:0000256" key="3">
    <source>
        <dbReference type="ARBA" id="ARBA00022692"/>
    </source>
</evidence>
<feature type="transmembrane region" description="Helical" evidence="6">
    <location>
        <begin position="6"/>
        <end position="26"/>
    </location>
</feature>
<keyword evidence="2" id="KW-0813">Transport</keyword>
<feature type="domain" description="Major facilitator superfamily (MFS) profile" evidence="7">
    <location>
        <begin position="1"/>
        <end position="148"/>
    </location>
</feature>
<feature type="transmembrane region" description="Helical" evidence="6">
    <location>
        <begin position="90"/>
        <end position="113"/>
    </location>
</feature>
<evidence type="ECO:0000256" key="4">
    <source>
        <dbReference type="ARBA" id="ARBA00022989"/>
    </source>
</evidence>
<gene>
    <name evidence="8" type="ORF">GCM10010470_22280</name>
</gene>
<feature type="transmembrane region" description="Helical" evidence="6">
    <location>
        <begin position="125"/>
        <end position="144"/>
    </location>
</feature>
<dbReference type="PANTHER" id="PTHR48020">
    <property type="entry name" value="PROTON MYO-INOSITOL COTRANSPORTER"/>
    <property type="match status" value="1"/>
</dbReference>
<evidence type="ECO:0000256" key="5">
    <source>
        <dbReference type="ARBA" id="ARBA00023136"/>
    </source>
</evidence>